<feature type="region of interest" description="Disordered" evidence="6">
    <location>
        <begin position="458"/>
        <end position="483"/>
    </location>
</feature>
<keyword evidence="4" id="KW-0687">Ribonucleoprotein</keyword>
<dbReference type="InterPro" id="IPR051183">
    <property type="entry name" value="U1_U11-U12_snRNP_70-35kDa"/>
</dbReference>
<organism evidence="8 9">
    <name type="scientific">Hortaea werneckii</name>
    <name type="common">Black yeast</name>
    <name type="synonym">Cladosporium werneckii</name>
    <dbReference type="NCBI Taxonomy" id="91943"/>
    <lineage>
        <taxon>Eukaryota</taxon>
        <taxon>Fungi</taxon>
        <taxon>Dikarya</taxon>
        <taxon>Ascomycota</taxon>
        <taxon>Pezizomycotina</taxon>
        <taxon>Dothideomycetes</taxon>
        <taxon>Dothideomycetidae</taxon>
        <taxon>Mycosphaerellales</taxon>
        <taxon>Teratosphaeriaceae</taxon>
        <taxon>Hortaea</taxon>
    </lineage>
</organism>
<dbReference type="GO" id="GO:0005685">
    <property type="term" value="C:U1 snRNP"/>
    <property type="evidence" value="ECO:0007669"/>
    <property type="project" value="TreeGrafter"/>
</dbReference>
<dbReference type="PANTHER" id="PTHR13952:SF5">
    <property type="entry name" value="U1 SMALL NUCLEAR RIBONUCLEOPROTEIN 70 KDA"/>
    <property type="match status" value="1"/>
</dbReference>
<evidence type="ECO:0000256" key="2">
    <source>
        <dbReference type="ARBA" id="ARBA00022884"/>
    </source>
</evidence>
<dbReference type="PROSITE" id="PS50102">
    <property type="entry name" value="RRM"/>
    <property type="match status" value="1"/>
</dbReference>
<dbReference type="InterPro" id="IPR012677">
    <property type="entry name" value="Nucleotide-bd_a/b_plait_sf"/>
</dbReference>
<accession>A0A3M7DM08</accession>
<name>A0A3M7DM08_HORWE</name>
<evidence type="ECO:0000256" key="1">
    <source>
        <dbReference type="ARBA" id="ARBA00004123"/>
    </source>
</evidence>
<comment type="caution">
    <text evidence="8">The sequence shown here is derived from an EMBL/GenBank/DDBJ whole genome shotgun (WGS) entry which is preliminary data.</text>
</comment>
<reference evidence="8 9" key="1">
    <citation type="journal article" date="2018" name="BMC Genomics">
        <title>Genomic evidence for intraspecific hybridization in a clonal and extremely halotolerant yeast.</title>
        <authorList>
            <person name="Gostincar C."/>
            <person name="Stajich J.E."/>
            <person name="Zupancic J."/>
            <person name="Zalar P."/>
            <person name="Gunde-Cimerman N."/>
        </authorList>
    </citation>
    <scope>NUCLEOTIDE SEQUENCE [LARGE SCALE GENOMIC DNA]</scope>
    <source>
        <strain evidence="8 9">EXF-2682</strain>
    </source>
</reference>
<dbReference type="PANTHER" id="PTHR13952">
    <property type="entry name" value="U1 SMALL NUCLEAR RIBONUCLEOPROTEIN 70 KD"/>
    <property type="match status" value="1"/>
</dbReference>
<dbReference type="OrthoDB" id="4207594at2759"/>
<gene>
    <name evidence="8" type="ORF">D0863_09210</name>
</gene>
<evidence type="ECO:0000256" key="6">
    <source>
        <dbReference type="SAM" id="MobiDB-lite"/>
    </source>
</evidence>
<dbReference type="SMART" id="SM00360">
    <property type="entry name" value="RRM"/>
    <property type="match status" value="1"/>
</dbReference>
<dbReference type="SUPFAM" id="SSF54928">
    <property type="entry name" value="RNA-binding domain, RBD"/>
    <property type="match status" value="1"/>
</dbReference>
<dbReference type="GO" id="GO:0003729">
    <property type="term" value="F:mRNA binding"/>
    <property type="evidence" value="ECO:0007669"/>
    <property type="project" value="TreeGrafter"/>
</dbReference>
<dbReference type="GO" id="GO:0000398">
    <property type="term" value="P:mRNA splicing, via spliceosome"/>
    <property type="evidence" value="ECO:0007669"/>
    <property type="project" value="TreeGrafter"/>
</dbReference>
<dbReference type="InterPro" id="IPR035979">
    <property type="entry name" value="RBD_domain_sf"/>
</dbReference>
<dbReference type="Pfam" id="PF00076">
    <property type="entry name" value="RRM_1"/>
    <property type="match status" value="2"/>
</dbReference>
<feature type="domain" description="RRM" evidence="7">
    <location>
        <begin position="290"/>
        <end position="422"/>
    </location>
</feature>
<dbReference type="EMBL" id="QWIP01000360">
    <property type="protein sequence ID" value="RMY65302.1"/>
    <property type="molecule type" value="Genomic_DNA"/>
</dbReference>
<keyword evidence="2 5" id="KW-0694">RNA-binding</keyword>
<proteinExistence type="predicted"/>
<dbReference type="GO" id="GO:0071011">
    <property type="term" value="C:precatalytic spliceosome"/>
    <property type="evidence" value="ECO:0007669"/>
    <property type="project" value="TreeGrafter"/>
</dbReference>
<dbReference type="GO" id="GO:0030619">
    <property type="term" value="F:U1 snRNA binding"/>
    <property type="evidence" value="ECO:0007669"/>
    <property type="project" value="TreeGrafter"/>
</dbReference>
<dbReference type="AlphaFoldDB" id="A0A3M7DM08"/>
<evidence type="ECO:0000313" key="9">
    <source>
        <dbReference type="Proteomes" id="UP000269276"/>
    </source>
</evidence>
<feature type="compositionally biased region" description="Gly residues" evidence="6">
    <location>
        <begin position="512"/>
        <end position="529"/>
    </location>
</feature>
<evidence type="ECO:0000259" key="7">
    <source>
        <dbReference type="PROSITE" id="PS50102"/>
    </source>
</evidence>
<evidence type="ECO:0000256" key="5">
    <source>
        <dbReference type="PROSITE-ProRule" id="PRU00176"/>
    </source>
</evidence>
<dbReference type="VEuPathDB" id="FungiDB:BTJ68_12180"/>
<protein>
    <recommendedName>
        <fullName evidence="7">RRM domain-containing protein</fullName>
    </recommendedName>
</protein>
<dbReference type="Gene3D" id="3.30.70.330">
    <property type="match status" value="1"/>
</dbReference>
<dbReference type="Pfam" id="PF12220">
    <property type="entry name" value="U1snRNP70_N"/>
    <property type="match status" value="1"/>
</dbReference>
<sequence length="580" mass="62640">MLLGLLQDLAWLHVSHTDSALLAVDVGAADDGVAARTRRDGDFDAGVLAGEGGEGGGEEGAVVSSCQSEEWRDVRLEEGALHLLHAFAAAGPVAVVEVEALALEDECADAILSLTWALATDRKASNGIVNSTAPVRYSAAPSCAEAPTMEVDLRLQQAWRDVPSSGIFCLRLQTQLPNGTRPAENLIAMTDKLPPNLLALFAPRPPLRYLPPADHAPEDRKSAAITGVAGFLPALREEPEIPYQPTESWLERRDRKTLQRQERQKWLQGDGFKDLYKPAEDPNIRGDAFKTLFVGRLPYDAEVKDLEREFGRFGAIERIRIVTDSGEAEKVKNEERLKDEAETEEARIKLEEQAEDKYDGDTKLAMKKSKKVVGPPRKSRKGLSRGYAFVVFEREKDMKAAYKETDHLSIRGRKVLVDVERGRTVSGWRPRRFGGGLGGRHYTKVAPPRPMGGFGGPPSGPGGFRGGFRGGFGDRGGGFRGRGGGYRGGGGGYGGGRGGIGYGAPDGAPAGPRGGYGGGYGSYGGGGGRSSYDDRGPRNANYEPLPPRGGGYRDRDGGSYSGQKRPYEGGYEESRSRRRY</sequence>
<feature type="region of interest" description="Disordered" evidence="6">
    <location>
        <begin position="495"/>
        <end position="580"/>
    </location>
</feature>
<evidence type="ECO:0000256" key="4">
    <source>
        <dbReference type="ARBA" id="ARBA00023274"/>
    </source>
</evidence>
<feature type="compositionally biased region" description="Gly residues" evidence="6">
    <location>
        <begin position="495"/>
        <end position="504"/>
    </location>
</feature>
<dbReference type="InterPro" id="IPR022023">
    <property type="entry name" value="U1snRNP70_N"/>
</dbReference>
<comment type="subcellular location">
    <subcellularLocation>
        <location evidence="1">Nucleus</location>
    </subcellularLocation>
</comment>
<dbReference type="GO" id="GO:0071004">
    <property type="term" value="C:U2-type prespliceosome"/>
    <property type="evidence" value="ECO:0007669"/>
    <property type="project" value="TreeGrafter"/>
</dbReference>
<dbReference type="Proteomes" id="UP000269276">
    <property type="component" value="Unassembled WGS sequence"/>
</dbReference>
<keyword evidence="3" id="KW-0539">Nucleus</keyword>
<evidence type="ECO:0000313" key="8">
    <source>
        <dbReference type="EMBL" id="RMY65302.1"/>
    </source>
</evidence>
<evidence type="ECO:0000256" key="3">
    <source>
        <dbReference type="ARBA" id="ARBA00023242"/>
    </source>
</evidence>
<dbReference type="InterPro" id="IPR000504">
    <property type="entry name" value="RRM_dom"/>
</dbReference>